<dbReference type="PANTHER" id="PTHR33371:SF4">
    <property type="entry name" value="INTERMEMBRANE PHOSPHOLIPID TRANSPORT SYSTEM BINDING PROTEIN MLAD"/>
    <property type="match status" value="1"/>
</dbReference>
<sequence>MRFNSDRLRLEIKRGRKPFGILLVLVAFAAIAAWFTFHKQEAQWPWQATRKYQVAFQDVKGVRPGQQQVRLAGVKVGLISKARVEGKHAVLTLSLEKEYGELYKNARIRLRPVTPLQDMYVSIDSRGTKSAGELDKSEVLGMQRTDVPVDISGVLNTFDTDTRARLAALTDDFGEGVGGHGEELRRAFAALAPFLRTADKLAGAMTERRREIARVVDNLGRLTAAVNTRDEQLTKLVRDGNGTVAELAGHDETLSATLAELPATLSRMRSSFATLRDAQTEVDPALASLRPVAAKLETGLKSLEGLSKDATPSLTALRPAAKDLRPLATSLPPTASALKDAFTQLGPVAPRLDRASGDITPCRLTTSKFFQWTLSVLKYYDENGAWPRGELVVGAPAFSLGKVAEPNLRRDKTCTQNGATR</sequence>
<feature type="transmembrane region" description="Helical" evidence="1">
    <location>
        <begin position="20"/>
        <end position="37"/>
    </location>
</feature>
<dbReference type="InterPro" id="IPR052336">
    <property type="entry name" value="MlaD_Phospholipid_Transporter"/>
</dbReference>
<dbReference type="AlphaFoldDB" id="A0A6J7GPQ4"/>
<proteinExistence type="predicted"/>
<reference evidence="3" key="1">
    <citation type="submission" date="2020-05" db="EMBL/GenBank/DDBJ databases">
        <authorList>
            <person name="Chiriac C."/>
            <person name="Salcher M."/>
            <person name="Ghai R."/>
            <person name="Kavagutti S V."/>
        </authorList>
    </citation>
    <scope>NUCLEOTIDE SEQUENCE</scope>
</reference>
<evidence type="ECO:0000313" key="3">
    <source>
        <dbReference type="EMBL" id="CAB4909134.1"/>
    </source>
</evidence>
<keyword evidence="1" id="KW-1133">Transmembrane helix</keyword>
<protein>
    <submittedName>
        <fullName evidence="3">Unannotated protein</fullName>
    </submittedName>
</protein>
<gene>
    <name evidence="3" type="ORF">UFOPK3564_01106</name>
</gene>
<dbReference type="PANTHER" id="PTHR33371">
    <property type="entry name" value="INTERMEMBRANE PHOSPHOLIPID TRANSPORT SYSTEM BINDING PROTEIN MLAD-RELATED"/>
    <property type="match status" value="1"/>
</dbReference>
<feature type="domain" description="Mce/MlaD" evidence="2">
    <location>
        <begin position="49"/>
        <end position="125"/>
    </location>
</feature>
<keyword evidence="1" id="KW-0472">Membrane</keyword>
<dbReference type="Pfam" id="PF02470">
    <property type="entry name" value="MlaD"/>
    <property type="match status" value="1"/>
</dbReference>
<evidence type="ECO:0000256" key="1">
    <source>
        <dbReference type="SAM" id="Phobius"/>
    </source>
</evidence>
<name>A0A6J7GPQ4_9ZZZZ</name>
<keyword evidence="1" id="KW-0812">Transmembrane</keyword>
<dbReference type="InterPro" id="IPR003399">
    <property type="entry name" value="Mce/MlaD"/>
</dbReference>
<dbReference type="EMBL" id="CAFBMK010000047">
    <property type="protein sequence ID" value="CAB4909134.1"/>
    <property type="molecule type" value="Genomic_DNA"/>
</dbReference>
<accession>A0A6J7GPQ4</accession>
<organism evidence="3">
    <name type="scientific">freshwater metagenome</name>
    <dbReference type="NCBI Taxonomy" id="449393"/>
    <lineage>
        <taxon>unclassified sequences</taxon>
        <taxon>metagenomes</taxon>
        <taxon>ecological metagenomes</taxon>
    </lineage>
</organism>
<evidence type="ECO:0000259" key="2">
    <source>
        <dbReference type="Pfam" id="PF02470"/>
    </source>
</evidence>